<accession>Q0UD81</accession>
<dbReference type="VEuPathDB" id="FungiDB:JI435_102830"/>
<gene>
    <name evidence="2" type="ORF">SNOG_10283</name>
</gene>
<name>Q0UD81_PHANO</name>
<organism evidence="2 3">
    <name type="scientific">Phaeosphaeria nodorum (strain SN15 / ATCC MYA-4574 / FGSC 10173)</name>
    <name type="common">Glume blotch fungus</name>
    <name type="synonym">Parastagonospora nodorum</name>
    <dbReference type="NCBI Taxonomy" id="321614"/>
    <lineage>
        <taxon>Eukaryota</taxon>
        <taxon>Fungi</taxon>
        <taxon>Dikarya</taxon>
        <taxon>Ascomycota</taxon>
        <taxon>Pezizomycotina</taxon>
        <taxon>Dothideomycetes</taxon>
        <taxon>Pleosporomycetidae</taxon>
        <taxon>Pleosporales</taxon>
        <taxon>Pleosporineae</taxon>
        <taxon>Phaeosphaeriaceae</taxon>
        <taxon>Parastagonospora</taxon>
    </lineage>
</organism>
<feature type="region of interest" description="Disordered" evidence="1">
    <location>
        <begin position="349"/>
        <end position="405"/>
    </location>
</feature>
<dbReference type="AlphaFoldDB" id="Q0UD81"/>
<feature type="region of interest" description="Disordered" evidence="1">
    <location>
        <begin position="283"/>
        <end position="310"/>
    </location>
</feature>
<evidence type="ECO:0000256" key="1">
    <source>
        <dbReference type="SAM" id="MobiDB-lite"/>
    </source>
</evidence>
<dbReference type="RefSeq" id="XP_001800562.1">
    <property type="nucleotide sequence ID" value="XM_001800510.1"/>
</dbReference>
<dbReference type="Proteomes" id="UP000001055">
    <property type="component" value="Unassembled WGS sequence"/>
</dbReference>
<feature type="compositionally biased region" description="Basic and acidic residues" evidence="1">
    <location>
        <begin position="372"/>
        <end position="398"/>
    </location>
</feature>
<evidence type="ECO:0000313" key="2">
    <source>
        <dbReference type="EMBL" id="EAT82618.2"/>
    </source>
</evidence>
<reference evidence="3" key="1">
    <citation type="journal article" date="2007" name="Plant Cell">
        <title>Dothideomycete-plant interactions illuminated by genome sequencing and EST analysis of the wheat pathogen Stagonospora nodorum.</title>
        <authorList>
            <person name="Hane J.K."/>
            <person name="Lowe R.G."/>
            <person name="Solomon P.S."/>
            <person name="Tan K.C."/>
            <person name="Schoch C.L."/>
            <person name="Spatafora J.W."/>
            <person name="Crous P.W."/>
            <person name="Kodira C."/>
            <person name="Birren B.W."/>
            <person name="Galagan J.E."/>
            <person name="Torriani S.F."/>
            <person name="McDonald B.A."/>
            <person name="Oliver R.P."/>
        </authorList>
    </citation>
    <scope>NUCLEOTIDE SEQUENCE [LARGE SCALE GENOMIC DNA]</scope>
    <source>
        <strain evidence="3">SN15 / ATCC MYA-4574 / FGSC 10173</strain>
    </source>
</reference>
<dbReference type="EMBL" id="CH445340">
    <property type="protein sequence ID" value="EAT82618.2"/>
    <property type="molecule type" value="Genomic_DNA"/>
</dbReference>
<dbReference type="InParanoid" id="Q0UD81"/>
<sequence>MTVLHVGSLILPSSQFHLYFSLQLTRQLYHARSTSSRILGRNQSSTRPPAMDPPSNTGKRRKLSLFNTIRVLNGGSDDDLVTPFNTPLEIVEDGGSDTEDEEDEQTAQYYLNKMRDDTDRPKQTVFGEGVEVWKSYGGTIYADLTDQVKRKMREEETWNAEAMATVAGGLKRKMGEEADAKIKNWMLEKKTDGKPIPPDVSPPPFPPSFHIYHTYIPQPISMPPAPILPPTEAYPDRDPSATRFHFSSAGIDPLGAHARPIKPLPRRSNLPRMGERLVSVGVTGTQPQVRDGESPPVPASSPSLRRRALPVFRAPREGALETRTRRVVSGSFGSFEGGVGRFDERKYRLGQKKGREKLETVSEEGEDEDGEENVKENFKEKESPKEIVTDGKKPDLFKGKPWLKR</sequence>
<dbReference type="KEGG" id="pno:SNOG_10283"/>
<feature type="region of interest" description="Disordered" evidence="1">
    <location>
        <begin position="36"/>
        <end position="60"/>
    </location>
</feature>
<dbReference type="GeneID" id="5977468"/>
<feature type="compositionally biased region" description="Polar residues" evidence="1">
    <location>
        <begin position="36"/>
        <end position="47"/>
    </location>
</feature>
<feature type="compositionally biased region" description="Acidic residues" evidence="1">
    <location>
        <begin position="361"/>
        <end position="371"/>
    </location>
</feature>
<proteinExistence type="predicted"/>
<evidence type="ECO:0000313" key="3">
    <source>
        <dbReference type="Proteomes" id="UP000001055"/>
    </source>
</evidence>
<protein>
    <submittedName>
        <fullName evidence="2">Uncharacterized protein</fullName>
    </submittedName>
</protein>